<keyword evidence="1" id="KW-1133">Transmembrane helix</keyword>
<accession>A0ABW6SNY7</accession>
<proteinExistence type="predicted"/>
<keyword evidence="3" id="KW-1185">Reference proteome</keyword>
<name>A0ABW6SNY7_9ACTN</name>
<dbReference type="EMBL" id="JBIASD010000005">
    <property type="protein sequence ID" value="MFF3665897.1"/>
    <property type="molecule type" value="Genomic_DNA"/>
</dbReference>
<dbReference type="RefSeq" id="WP_387410125.1">
    <property type="nucleotide sequence ID" value="NZ_JBIASD010000005.1"/>
</dbReference>
<protein>
    <recommendedName>
        <fullName evidence="4">LPXTG cell wall anchor domain-containing protein</fullName>
    </recommendedName>
</protein>
<reference evidence="2 3" key="1">
    <citation type="submission" date="2024-10" db="EMBL/GenBank/DDBJ databases">
        <title>The Natural Products Discovery Center: Release of the First 8490 Sequenced Strains for Exploring Actinobacteria Biosynthetic Diversity.</title>
        <authorList>
            <person name="Kalkreuter E."/>
            <person name="Kautsar S.A."/>
            <person name="Yang D."/>
            <person name="Bader C.D."/>
            <person name="Teijaro C.N."/>
            <person name="Fluegel L."/>
            <person name="Davis C.M."/>
            <person name="Simpson J.R."/>
            <person name="Lauterbach L."/>
            <person name="Steele A.D."/>
            <person name="Gui C."/>
            <person name="Meng S."/>
            <person name="Li G."/>
            <person name="Viehrig K."/>
            <person name="Ye F."/>
            <person name="Su P."/>
            <person name="Kiefer A.F."/>
            <person name="Nichols A."/>
            <person name="Cepeda A.J."/>
            <person name="Yan W."/>
            <person name="Fan B."/>
            <person name="Jiang Y."/>
            <person name="Adhikari A."/>
            <person name="Zheng C.-J."/>
            <person name="Schuster L."/>
            <person name="Cowan T.M."/>
            <person name="Smanski M.J."/>
            <person name="Chevrette M.G."/>
            <person name="De Carvalho L.P.S."/>
            <person name="Shen B."/>
        </authorList>
    </citation>
    <scope>NUCLEOTIDE SEQUENCE [LARGE SCALE GENOMIC DNA]</scope>
    <source>
        <strain evidence="2 3">NPDC002173</strain>
    </source>
</reference>
<feature type="transmembrane region" description="Helical" evidence="1">
    <location>
        <begin position="50"/>
        <end position="68"/>
    </location>
</feature>
<comment type="caution">
    <text evidence="2">The sequence shown here is derived from an EMBL/GenBank/DDBJ whole genome shotgun (WGS) entry which is preliminary data.</text>
</comment>
<keyword evidence="1" id="KW-0472">Membrane</keyword>
<gene>
    <name evidence="2" type="ORF">ACFYXI_09910</name>
</gene>
<organism evidence="2 3">
    <name type="scientific">Microtetraspora malaysiensis</name>
    <dbReference type="NCBI Taxonomy" id="161358"/>
    <lineage>
        <taxon>Bacteria</taxon>
        <taxon>Bacillati</taxon>
        <taxon>Actinomycetota</taxon>
        <taxon>Actinomycetes</taxon>
        <taxon>Streptosporangiales</taxon>
        <taxon>Streptosporangiaceae</taxon>
        <taxon>Microtetraspora</taxon>
    </lineage>
</organism>
<sequence>MTWRKAARIVGGTVLTLLGLLWTLQGADLVRIQPILCVAECQPVTGGSPVWLAIGVVTVVVGLWVLGVPRRRRVKPKR</sequence>
<evidence type="ECO:0008006" key="4">
    <source>
        <dbReference type="Google" id="ProtNLM"/>
    </source>
</evidence>
<evidence type="ECO:0000256" key="1">
    <source>
        <dbReference type="SAM" id="Phobius"/>
    </source>
</evidence>
<dbReference type="Proteomes" id="UP001602013">
    <property type="component" value="Unassembled WGS sequence"/>
</dbReference>
<evidence type="ECO:0000313" key="2">
    <source>
        <dbReference type="EMBL" id="MFF3665897.1"/>
    </source>
</evidence>
<evidence type="ECO:0000313" key="3">
    <source>
        <dbReference type="Proteomes" id="UP001602013"/>
    </source>
</evidence>
<keyword evidence="1" id="KW-0812">Transmembrane</keyword>